<proteinExistence type="predicted"/>
<dbReference type="Proteomes" id="UP000283269">
    <property type="component" value="Unassembled WGS sequence"/>
</dbReference>
<protein>
    <submittedName>
        <fullName evidence="1">Uncharacterized protein</fullName>
    </submittedName>
</protein>
<reference evidence="1 2" key="1">
    <citation type="journal article" date="2018" name="Evol. Lett.">
        <title>Horizontal gene cluster transfer increased hallucinogenic mushroom diversity.</title>
        <authorList>
            <person name="Reynolds H.T."/>
            <person name="Vijayakumar V."/>
            <person name="Gluck-Thaler E."/>
            <person name="Korotkin H.B."/>
            <person name="Matheny P.B."/>
            <person name="Slot J.C."/>
        </authorList>
    </citation>
    <scope>NUCLEOTIDE SEQUENCE [LARGE SCALE GENOMIC DNA]</scope>
    <source>
        <strain evidence="1 2">2631</strain>
    </source>
</reference>
<dbReference type="AlphaFoldDB" id="A0A409X9U7"/>
<organism evidence="1 2">
    <name type="scientific">Psilocybe cyanescens</name>
    <dbReference type="NCBI Taxonomy" id="93625"/>
    <lineage>
        <taxon>Eukaryota</taxon>
        <taxon>Fungi</taxon>
        <taxon>Dikarya</taxon>
        <taxon>Basidiomycota</taxon>
        <taxon>Agaricomycotina</taxon>
        <taxon>Agaricomycetes</taxon>
        <taxon>Agaricomycetidae</taxon>
        <taxon>Agaricales</taxon>
        <taxon>Agaricineae</taxon>
        <taxon>Strophariaceae</taxon>
        <taxon>Psilocybe</taxon>
    </lineage>
</organism>
<gene>
    <name evidence="1" type="ORF">CVT25_008227</name>
</gene>
<comment type="caution">
    <text evidence="1">The sequence shown here is derived from an EMBL/GenBank/DDBJ whole genome shotgun (WGS) entry which is preliminary data.</text>
</comment>
<evidence type="ECO:0000313" key="1">
    <source>
        <dbReference type="EMBL" id="PPQ87491.1"/>
    </source>
</evidence>
<accession>A0A409X9U7</accession>
<sequence length="373" mass="40529">MSSQSGPELMPDWQHFTNPVIRLVLDVKTTSDAEIESAYILSSGLKLIKWYDDQEDLDLLSFSALAPGAPRKNQTEGMPLKAVYRDTVFGLRYLHSREDGAPIPSQASEFIEMIKPICPCKMNPTALPPPALSQMSTLPNRPTIQRKTTTVVPSTIALPNLVPSYACPPPSGLPAAHQAQSMNRYSPHPFPNQSIPLSSSPMVFRASSDTTSFQAVDTRSSDDRPCVQNPPIQAQALASVIPSAGVVHQELLTNAVQAPSKIVAPNVPNLPSSSLPSLPSSSNSAMNGSLPAAMDSSDHGIRREAMQTVLNDYSSIYNLPNSTLERLLGEIIHEDGFVQLVSYWWCPFVPTSADVDQVERISEMLTTRTLLGP</sequence>
<dbReference type="EMBL" id="NHYD01002281">
    <property type="protein sequence ID" value="PPQ87491.1"/>
    <property type="molecule type" value="Genomic_DNA"/>
</dbReference>
<keyword evidence="2" id="KW-1185">Reference proteome</keyword>
<dbReference type="OrthoDB" id="3364736at2759"/>
<name>A0A409X9U7_PSICY</name>
<evidence type="ECO:0000313" key="2">
    <source>
        <dbReference type="Proteomes" id="UP000283269"/>
    </source>
</evidence>
<dbReference type="InParanoid" id="A0A409X9U7"/>